<dbReference type="GO" id="GO:0009882">
    <property type="term" value="F:blue light photoreceptor activity"/>
    <property type="evidence" value="ECO:0007669"/>
    <property type="project" value="InterPro"/>
</dbReference>
<proteinExistence type="predicted"/>
<gene>
    <name evidence="2" type="ORF">DN92_01850</name>
</gene>
<feature type="domain" description="BLUF" evidence="1">
    <location>
        <begin position="11"/>
        <end position="102"/>
    </location>
</feature>
<dbReference type="KEGG" id="pard:DN92_01850"/>
<dbReference type="Pfam" id="PF04940">
    <property type="entry name" value="BLUF"/>
    <property type="match status" value="1"/>
</dbReference>
<dbReference type="PROSITE" id="PS50925">
    <property type="entry name" value="BLUF"/>
    <property type="match status" value="1"/>
</dbReference>
<dbReference type="SMART" id="SM01034">
    <property type="entry name" value="BLUF"/>
    <property type="match status" value="1"/>
</dbReference>
<dbReference type="GO" id="GO:0071949">
    <property type="term" value="F:FAD binding"/>
    <property type="evidence" value="ECO:0007669"/>
    <property type="project" value="InterPro"/>
</dbReference>
<organism evidence="2 3">
    <name type="scientific">Polynucleobacter arcticus</name>
    <dbReference type="NCBI Taxonomy" id="1743165"/>
    <lineage>
        <taxon>Bacteria</taxon>
        <taxon>Pseudomonadati</taxon>
        <taxon>Pseudomonadota</taxon>
        <taxon>Betaproteobacteria</taxon>
        <taxon>Burkholderiales</taxon>
        <taxon>Burkholderiaceae</taxon>
        <taxon>Polynucleobacter</taxon>
    </lineage>
</organism>
<dbReference type="Proteomes" id="UP000501090">
    <property type="component" value="Chromosome"/>
</dbReference>
<dbReference type="InterPro" id="IPR007024">
    <property type="entry name" value="BLUF_domain"/>
</dbReference>
<keyword evidence="3" id="KW-1185">Reference proteome</keyword>
<dbReference type="Gene3D" id="3.30.70.100">
    <property type="match status" value="1"/>
</dbReference>
<protein>
    <submittedName>
        <fullName evidence="2">Blue light sensor protein</fullName>
    </submittedName>
</protein>
<evidence type="ECO:0000259" key="1">
    <source>
        <dbReference type="PROSITE" id="PS50925"/>
    </source>
</evidence>
<dbReference type="EMBL" id="CP028940">
    <property type="protein sequence ID" value="QKM59881.1"/>
    <property type="molecule type" value="Genomic_DNA"/>
</dbReference>
<evidence type="ECO:0000313" key="3">
    <source>
        <dbReference type="Proteomes" id="UP000501090"/>
    </source>
</evidence>
<dbReference type="InterPro" id="IPR036046">
    <property type="entry name" value="Acylphosphatase-like_dom_sf"/>
</dbReference>
<dbReference type="SUPFAM" id="SSF54975">
    <property type="entry name" value="Acylphosphatase/BLUF domain-like"/>
    <property type="match status" value="1"/>
</dbReference>
<accession>A0A6M9PHG4</accession>
<sequence>MRQLIMKTSDLVELRYQSKSVYDMGILGLTRILHTAVATNTRLGITGILSFDKGYFGQILEGKRGNVEQVWSRIQKDKRHSNIELLGISEIQERRFPKWSMKLFDVQEFATTFPQFSDVVSGMSDRDLEAFNAMGRL</sequence>
<evidence type="ECO:0000313" key="2">
    <source>
        <dbReference type="EMBL" id="QKM59881.1"/>
    </source>
</evidence>
<reference evidence="2 3" key="1">
    <citation type="submission" date="2018-04" db="EMBL/GenBank/DDBJ databases">
        <title>Polynucleobacter sp. UK-Long2-W17 genome.</title>
        <authorList>
            <person name="Hahn M.W."/>
        </authorList>
    </citation>
    <scope>NUCLEOTIDE SEQUENCE [LARGE SCALE GENOMIC DNA]</scope>
    <source>
        <strain evidence="2 3">UK-Long2-W17</strain>
    </source>
</reference>
<dbReference type="AlphaFoldDB" id="A0A6M9PHG4"/>
<name>A0A6M9PHG4_9BURK</name>